<proteinExistence type="predicted"/>
<keyword evidence="2" id="KW-1185">Reference proteome</keyword>
<dbReference type="InterPro" id="IPR027417">
    <property type="entry name" value="P-loop_NTPase"/>
</dbReference>
<reference evidence="1 2" key="1">
    <citation type="submission" date="2019-11" db="EMBL/GenBank/DDBJ databases">
        <title>Spirosoma endbachense sp. nov., isolated from a natural salt meadow.</title>
        <authorList>
            <person name="Rojas J."/>
            <person name="Ambika Manirajan B."/>
            <person name="Ratering S."/>
            <person name="Suarez C."/>
            <person name="Geissler-Plaum R."/>
            <person name="Schnell S."/>
        </authorList>
    </citation>
    <scope>NUCLEOTIDE SEQUENCE [LARGE SCALE GENOMIC DNA]</scope>
    <source>
        <strain evidence="1 2">I-24</strain>
    </source>
</reference>
<gene>
    <name evidence="1" type="ORF">GJR95_11445</name>
</gene>
<evidence type="ECO:0000313" key="2">
    <source>
        <dbReference type="Proteomes" id="UP000464577"/>
    </source>
</evidence>
<sequence>MKLQEIKIFNRYRSLEPIPDGQKFPKLGLLKGKLDPIALVGLNGSGKSNFLELLADIFFELEVYFLQKQNIYTEESPNYFAFADNKKKEPIFFEIRYKIKVEGEEHEIKVVRKEDNKNEPLFYIKRIAHDLFSTINYVKLPNDKSTRKYLPLVIAYTSGLNDLLTMPFVDLQDYYAQQVARQALSNKGSQEKIVSPNLLLLNYESNAAIVVSNLLLASEGRAFL</sequence>
<name>A0A6P1VVA8_9BACT</name>
<accession>A0A6P1VVA8</accession>
<dbReference type="Gene3D" id="3.40.50.300">
    <property type="entry name" value="P-loop containing nucleotide triphosphate hydrolases"/>
    <property type="match status" value="1"/>
</dbReference>
<dbReference type="RefSeq" id="WP_162385988.1">
    <property type="nucleotide sequence ID" value="NZ_CP045997.1"/>
</dbReference>
<evidence type="ECO:0000313" key="1">
    <source>
        <dbReference type="EMBL" id="QHV95579.1"/>
    </source>
</evidence>
<dbReference type="SUPFAM" id="SSF52540">
    <property type="entry name" value="P-loop containing nucleoside triphosphate hydrolases"/>
    <property type="match status" value="1"/>
</dbReference>
<organism evidence="1 2">
    <name type="scientific">Spirosoma endbachense</name>
    <dbReference type="NCBI Taxonomy" id="2666025"/>
    <lineage>
        <taxon>Bacteria</taxon>
        <taxon>Pseudomonadati</taxon>
        <taxon>Bacteroidota</taxon>
        <taxon>Cytophagia</taxon>
        <taxon>Cytophagales</taxon>
        <taxon>Cytophagaceae</taxon>
        <taxon>Spirosoma</taxon>
    </lineage>
</organism>
<dbReference type="AlphaFoldDB" id="A0A6P1VVA8"/>
<protein>
    <submittedName>
        <fullName evidence="1">Uncharacterized protein</fullName>
    </submittedName>
</protein>
<dbReference type="EMBL" id="CP045997">
    <property type="protein sequence ID" value="QHV95579.1"/>
    <property type="molecule type" value="Genomic_DNA"/>
</dbReference>
<dbReference type="Proteomes" id="UP000464577">
    <property type="component" value="Chromosome"/>
</dbReference>
<dbReference type="KEGG" id="senf:GJR95_11445"/>